<dbReference type="InterPro" id="IPR029035">
    <property type="entry name" value="DHS-like_NAD/FAD-binding_dom"/>
</dbReference>
<evidence type="ECO:0000256" key="2">
    <source>
        <dbReference type="ARBA" id="ARBA00022982"/>
    </source>
</evidence>
<dbReference type="GO" id="GO:0009055">
    <property type="term" value="F:electron transfer activity"/>
    <property type="evidence" value="ECO:0007669"/>
    <property type="project" value="InterPro"/>
</dbReference>
<reference evidence="6" key="1">
    <citation type="submission" date="2023-07" db="EMBL/GenBank/DDBJ databases">
        <title>Genome content predicts the carbon catabolic preferences of heterotrophic bacteria.</title>
        <authorList>
            <person name="Gralka M."/>
        </authorList>
    </citation>
    <scope>NUCLEOTIDE SEQUENCE</scope>
    <source>
        <strain evidence="6">F2M12</strain>
    </source>
</reference>
<dbReference type="InterPro" id="IPR014729">
    <property type="entry name" value="Rossmann-like_a/b/a_fold"/>
</dbReference>
<proteinExistence type="inferred from homology"/>
<name>A0AAW7YZI6_9ALTE</name>
<dbReference type="EMBL" id="JAUOQI010000005">
    <property type="protein sequence ID" value="MDO6577611.1"/>
    <property type="molecule type" value="Genomic_DNA"/>
</dbReference>
<dbReference type="SUPFAM" id="SSF52467">
    <property type="entry name" value="DHS-like NAD/FAD-binding domain"/>
    <property type="match status" value="1"/>
</dbReference>
<accession>A0AAW7YZI6</accession>
<dbReference type="GO" id="GO:0033539">
    <property type="term" value="P:fatty acid beta-oxidation using acyl-CoA dehydrogenase"/>
    <property type="evidence" value="ECO:0007669"/>
    <property type="project" value="TreeGrafter"/>
</dbReference>
<dbReference type="InterPro" id="IPR014730">
    <property type="entry name" value="ETF_a/b_N"/>
</dbReference>
<gene>
    <name evidence="6" type="ORF">Q4527_09405</name>
</gene>
<organism evidence="6 7">
    <name type="scientific">Alteromonas stellipolaris</name>
    <dbReference type="NCBI Taxonomy" id="233316"/>
    <lineage>
        <taxon>Bacteria</taxon>
        <taxon>Pseudomonadati</taxon>
        <taxon>Pseudomonadota</taxon>
        <taxon>Gammaproteobacteria</taxon>
        <taxon>Alteromonadales</taxon>
        <taxon>Alteromonadaceae</taxon>
        <taxon>Alteromonas/Salinimonas group</taxon>
        <taxon>Alteromonas</taxon>
    </lineage>
</organism>
<evidence type="ECO:0000313" key="7">
    <source>
        <dbReference type="Proteomes" id="UP001170717"/>
    </source>
</evidence>
<dbReference type="InterPro" id="IPR001308">
    <property type="entry name" value="ETF_a/FixB"/>
</dbReference>
<evidence type="ECO:0000256" key="1">
    <source>
        <dbReference type="ARBA" id="ARBA00005817"/>
    </source>
</evidence>
<evidence type="ECO:0000313" key="6">
    <source>
        <dbReference type="EMBL" id="MDO6577611.1"/>
    </source>
</evidence>
<feature type="domain" description="Electron transfer flavoprotein alpha subunit C-terminal" evidence="4">
    <location>
        <begin position="336"/>
        <end position="412"/>
    </location>
</feature>
<dbReference type="Gene3D" id="3.40.50.1220">
    <property type="entry name" value="TPP-binding domain"/>
    <property type="match status" value="1"/>
</dbReference>
<dbReference type="InterPro" id="IPR014731">
    <property type="entry name" value="ETF_asu_C"/>
</dbReference>
<evidence type="ECO:0000259" key="5">
    <source>
        <dbReference type="Pfam" id="PF01012"/>
    </source>
</evidence>
<evidence type="ECO:0000256" key="3">
    <source>
        <dbReference type="SAM" id="MobiDB-lite"/>
    </source>
</evidence>
<comment type="caution">
    <text evidence="6">The sequence shown here is derived from an EMBL/GenBank/DDBJ whole genome shotgun (WGS) entry which is preliminary data.</text>
</comment>
<dbReference type="SUPFAM" id="SSF52402">
    <property type="entry name" value="Adenine nucleotide alpha hydrolases-like"/>
    <property type="match status" value="1"/>
</dbReference>
<dbReference type="PANTHER" id="PTHR43153">
    <property type="entry name" value="ELECTRON TRANSFER FLAVOPROTEIN ALPHA"/>
    <property type="match status" value="1"/>
</dbReference>
<dbReference type="Gene3D" id="3.40.50.620">
    <property type="entry name" value="HUPs"/>
    <property type="match status" value="1"/>
</dbReference>
<dbReference type="Pfam" id="PF01012">
    <property type="entry name" value="ETF"/>
    <property type="match status" value="1"/>
</dbReference>
<dbReference type="GO" id="GO:0050660">
    <property type="term" value="F:flavin adenine dinucleotide binding"/>
    <property type="evidence" value="ECO:0007669"/>
    <property type="project" value="InterPro"/>
</dbReference>
<dbReference type="PANTHER" id="PTHR43153:SF1">
    <property type="entry name" value="ELECTRON TRANSFER FLAVOPROTEIN SUBUNIT ALPHA, MITOCHONDRIAL"/>
    <property type="match status" value="1"/>
</dbReference>
<sequence>MSNLYRRDPRAQWIARNRLHPLHVPEGQLIQRGPTGLLRKNVHAIGFIGPNGLKRIDRSGAAGSFKQLNRQPAQGSKSAAQEEIVLPLHKVANPDFYILVVVDGVSGRLSSHDRDILGLAHKLATQPATIENDAAFDKGTVDNEARTGAGVDAGVGVDPGERTGAVVAVFFDTITEEKLDTAGIDRLVNFEGNEYQQYNPEKRCADLYKLVNQINPKHILFPDSIHGGADLGRRLAAKLNTTVASNVWKVNGNQIVCRGSAGKTDITRPITNIMLALEECNEPVSDTRHECKVLEQPLIPLPKQASDQTLEQAITNTYEQKITDLGNESVNPNDINLAEAGFILSGGNGITDWDQFHHAAAILGATEGASRVAVDDGFMPRERQVGATGTWVTAKVYIAVGISGAIQHMQGIAQCEKVIAINTDDSCDMVKRADLSAIGDSQEILAALLALVNEQNGDFKRDLKGAVDDGQKKESNPTSELLGLKQHRATPKNAPEAQHA</sequence>
<dbReference type="Proteomes" id="UP001170717">
    <property type="component" value="Unassembled WGS sequence"/>
</dbReference>
<feature type="domain" description="Electron transfer flavoprotein alpha/beta-subunit N-terminal" evidence="5">
    <location>
        <begin position="164"/>
        <end position="253"/>
    </location>
</feature>
<protein>
    <submittedName>
        <fullName evidence="6">Electron transfer flavoprotein subunit alpha/FixB family protein</fullName>
    </submittedName>
</protein>
<dbReference type="RefSeq" id="WP_082745999.1">
    <property type="nucleotide sequence ID" value="NZ_JAUOQI010000005.1"/>
</dbReference>
<feature type="region of interest" description="Disordered" evidence="3">
    <location>
        <begin position="463"/>
        <end position="500"/>
    </location>
</feature>
<dbReference type="Pfam" id="PF00766">
    <property type="entry name" value="ETF_alpha"/>
    <property type="match status" value="1"/>
</dbReference>
<evidence type="ECO:0000259" key="4">
    <source>
        <dbReference type="Pfam" id="PF00766"/>
    </source>
</evidence>
<dbReference type="AlphaFoldDB" id="A0AAW7YZI6"/>
<keyword evidence="2" id="KW-0249">Electron transport</keyword>
<feature type="compositionally biased region" description="Basic and acidic residues" evidence="3">
    <location>
        <begin position="463"/>
        <end position="475"/>
    </location>
</feature>
<comment type="similarity">
    <text evidence="1">Belongs to the ETF alpha-subunit/FixB family.</text>
</comment>
<keyword evidence="2" id="KW-0813">Transport</keyword>